<sequence length="623" mass="67809">MLMPLEKLRAIYELLFRDGVLVAKKDKRPQSLHPEVPEVTNLQVIRAMGSLKSRGYVRETFAWRHFYWYLTNEGIVYLRDYLRLPPEIVPSSLQRVRRPASTLDVARKTAGVQVVEGPTSYAPKSSSRAGAEGLDSLMDRQGYRRKKVAMEEEESKTQVSTVRASQPPRELYTSKPASAAEGSSSFMGRQSNHREKTVVVQEMLQTKKVSAGRGSHMAPETPTPKPAGPGTQDRAPLVDRQGGRKEVTATHEKITVHNSSGAVTKKASSVSVSQEAPKLHANKQSSRASAEIPAPNLDRQETLKKEAKGVEEEIKVQKSSVKYSHSSLELDTTKPSLEASVEAPAPVLDSQEPLKKEANVAEKNIKAQKGSLKKSQSPPEPVTPKLSSGAGAESLASILEGHEPPKKDVKVEEENIKIQKSSLKASQPPPKLDSSKSVSTETPVPALDQEPLEKEVKIAVEKIKTQKSSVKGSQPKSVTPMPSSGVEVLDSILVQNDMMVVEENILIQNVTIMKNKEVFAKTESQETTELYTAKPKSGCGAEPLSAITEEKKIVVEEKIQVSAVTEAQQAPEQCASKPSLGAGTEVPGSSSHHQEQEVTVMEDAQKITALEGSENNLDPVEGL</sequence>
<feature type="region of interest" description="Disordered" evidence="4">
    <location>
        <begin position="565"/>
        <end position="623"/>
    </location>
</feature>
<protein>
    <submittedName>
        <fullName evidence="6">PLEC protein</fullName>
    </submittedName>
</protein>
<feature type="domain" description="Plectin/eS10 N-terminal" evidence="5">
    <location>
        <begin position="3"/>
        <end position="95"/>
    </location>
</feature>
<organism evidence="6 7">
    <name type="scientific">Polyodon spathula</name>
    <name type="common">North American paddlefish</name>
    <name type="synonym">Squalus spathula</name>
    <dbReference type="NCBI Taxonomy" id="7913"/>
    <lineage>
        <taxon>Eukaryota</taxon>
        <taxon>Metazoa</taxon>
        <taxon>Chordata</taxon>
        <taxon>Craniata</taxon>
        <taxon>Vertebrata</taxon>
        <taxon>Euteleostomi</taxon>
        <taxon>Actinopterygii</taxon>
        <taxon>Chondrostei</taxon>
        <taxon>Acipenseriformes</taxon>
        <taxon>Polyodontidae</taxon>
        <taxon>Polyodon</taxon>
    </lineage>
</organism>
<comment type="similarity">
    <text evidence="1">Belongs to the eukaryotic ribosomal protein eS10 family.</text>
</comment>
<evidence type="ECO:0000256" key="2">
    <source>
        <dbReference type="ARBA" id="ARBA00022980"/>
    </source>
</evidence>
<evidence type="ECO:0000256" key="4">
    <source>
        <dbReference type="SAM" id="MobiDB-lite"/>
    </source>
</evidence>
<dbReference type="PANTHER" id="PTHR12146">
    <property type="entry name" value="40S RIBOSOMAL PROTEIN S10"/>
    <property type="match status" value="1"/>
</dbReference>
<feature type="region of interest" description="Disordered" evidence="4">
    <location>
        <begin position="118"/>
        <end position="193"/>
    </location>
</feature>
<feature type="compositionally biased region" description="Polar residues" evidence="4">
    <location>
        <begin position="181"/>
        <end position="190"/>
    </location>
</feature>
<comment type="caution">
    <text evidence="6">The sequence shown here is derived from an EMBL/GenBank/DDBJ whole genome shotgun (WGS) entry which is preliminary data.</text>
</comment>
<keyword evidence="7" id="KW-1185">Reference proteome</keyword>
<dbReference type="Gene3D" id="1.10.10.10">
    <property type="entry name" value="Winged helix-like DNA-binding domain superfamily/Winged helix DNA-binding domain"/>
    <property type="match status" value="1"/>
</dbReference>
<dbReference type="InterPro" id="IPR036388">
    <property type="entry name" value="WH-like_DNA-bd_sf"/>
</dbReference>
<dbReference type="PANTHER" id="PTHR12146:SF25">
    <property type="entry name" value="PLECTIN_ES10 N-TERMINAL DOMAIN-CONTAINING PROTEIN"/>
    <property type="match status" value="1"/>
</dbReference>
<evidence type="ECO:0000313" key="7">
    <source>
        <dbReference type="Proteomes" id="UP001166093"/>
    </source>
</evidence>
<keyword evidence="2" id="KW-0689">Ribosomal protein</keyword>
<accession>A0ABS2YBF9</accession>
<evidence type="ECO:0000313" key="6">
    <source>
        <dbReference type="EMBL" id="MBN3283530.1"/>
    </source>
</evidence>
<feature type="non-terminal residue" evidence="6">
    <location>
        <position position="1"/>
    </location>
</feature>
<feature type="compositionally biased region" description="Basic and acidic residues" evidence="4">
    <location>
        <begin position="352"/>
        <end position="365"/>
    </location>
</feature>
<feature type="compositionally biased region" description="Low complexity" evidence="4">
    <location>
        <begin position="259"/>
        <end position="273"/>
    </location>
</feature>
<dbReference type="Proteomes" id="UP001166093">
    <property type="component" value="Unassembled WGS sequence"/>
</dbReference>
<gene>
    <name evidence="6" type="primary">Plec_0</name>
    <name evidence="6" type="ORF">GTO93_0015568</name>
</gene>
<evidence type="ECO:0000256" key="3">
    <source>
        <dbReference type="ARBA" id="ARBA00023274"/>
    </source>
</evidence>
<reference evidence="6" key="1">
    <citation type="journal article" date="2021" name="Cell">
        <title>Tracing the genetic footprints of vertebrate landing in non-teleost ray-finned fishes.</title>
        <authorList>
            <person name="Bi X."/>
            <person name="Wang K."/>
            <person name="Yang L."/>
            <person name="Pan H."/>
            <person name="Jiang H."/>
            <person name="Wei Q."/>
            <person name="Fang M."/>
            <person name="Yu H."/>
            <person name="Zhu C."/>
            <person name="Cai Y."/>
            <person name="He Y."/>
            <person name="Gan X."/>
            <person name="Zeng H."/>
            <person name="Yu D."/>
            <person name="Zhu Y."/>
            <person name="Jiang H."/>
            <person name="Qiu Q."/>
            <person name="Yang H."/>
            <person name="Zhang Y.E."/>
            <person name="Wang W."/>
            <person name="Zhu M."/>
            <person name="He S."/>
            <person name="Zhang G."/>
        </authorList>
    </citation>
    <scope>NUCLEOTIDE SEQUENCE</scope>
    <source>
        <strain evidence="6">Pddl_001</strain>
    </source>
</reference>
<feature type="region of interest" description="Disordered" evidence="4">
    <location>
        <begin position="209"/>
        <end position="453"/>
    </location>
</feature>
<dbReference type="Pfam" id="PF03501">
    <property type="entry name" value="S10_plectin"/>
    <property type="match status" value="1"/>
</dbReference>
<proteinExistence type="inferred from homology"/>
<dbReference type="InterPro" id="IPR037447">
    <property type="entry name" value="Ribosomal_eS10"/>
</dbReference>
<feature type="compositionally biased region" description="Low complexity" evidence="4">
    <location>
        <begin position="386"/>
        <end position="397"/>
    </location>
</feature>
<keyword evidence="3" id="KW-0687">Ribonucleoprotein</keyword>
<feature type="non-terminal residue" evidence="6">
    <location>
        <position position="623"/>
    </location>
</feature>
<evidence type="ECO:0000256" key="1">
    <source>
        <dbReference type="ARBA" id="ARBA00007278"/>
    </source>
</evidence>
<feature type="compositionally biased region" description="Basic and acidic residues" evidence="4">
    <location>
        <begin position="241"/>
        <end position="255"/>
    </location>
</feature>
<name>A0ABS2YBF9_POLSP</name>
<evidence type="ECO:0000259" key="5">
    <source>
        <dbReference type="Pfam" id="PF03501"/>
    </source>
</evidence>
<feature type="compositionally biased region" description="Polar residues" evidence="4">
    <location>
        <begin position="317"/>
        <end position="335"/>
    </location>
</feature>
<feature type="compositionally biased region" description="Basic and acidic residues" evidence="4">
    <location>
        <begin position="400"/>
        <end position="417"/>
    </location>
</feature>
<feature type="compositionally biased region" description="Basic and acidic residues" evidence="4">
    <location>
        <begin position="298"/>
        <end position="316"/>
    </location>
</feature>
<dbReference type="EMBL" id="JAAWVQ010128278">
    <property type="protein sequence ID" value="MBN3283530.1"/>
    <property type="molecule type" value="Genomic_DNA"/>
</dbReference>
<dbReference type="InterPro" id="IPR005326">
    <property type="entry name" value="Plectin_eS10_N"/>
</dbReference>